<accession>A0A0F9WRP7</accession>
<reference evidence="1" key="1">
    <citation type="journal article" date="2015" name="Nature">
        <title>Complex archaea that bridge the gap between prokaryotes and eukaryotes.</title>
        <authorList>
            <person name="Spang A."/>
            <person name="Saw J.H."/>
            <person name="Jorgensen S.L."/>
            <person name="Zaremba-Niedzwiedzka K."/>
            <person name="Martijn J."/>
            <person name="Lind A.E."/>
            <person name="van Eijk R."/>
            <person name="Schleper C."/>
            <person name="Guy L."/>
            <person name="Ettema T.J."/>
        </authorList>
    </citation>
    <scope>NUCLEOTIDE SEQUENCE</scope>
</reference>
<dbReference type="Gene3D" id="3.40.50.150">
    <property type="entry name" value="Vaccinia Virus protein VP39"/>
    <property type="match status" value="1"/>
</dbReference>
<dbReference type="SUPFAM" id="SSF53335">
    <property type="entry name" value="S-adenosyl-L-methionine-dependent methyltransferases"/>
    <property type="match status" value="1"/>
</dbReference>
<comment type="caution">
    <text evidence="1">The sequence shown here is derived from an EMBL/GenBank/DDBJ whole genome shotgun (WGS) entry which is preliminary data.</text>
</comment>
<sequence>MRPNNRDNPVVQERWYKTFLGQRQQHTYWLYKVIDDIVTSNPQLQRFVEIGTGAGALSVILALHAVQRGNRLLTYDNRPELHEPLLPVFNALGVRNSPQDHWECLGAITNLMDNRPTFFFCDGGNKVDEFNFYADHLPMGSVIAAHDYGVEVFPDQLEATVARLSLEPLQARDWNGMDDIQACFYKIP</sequence>
<name>A0A0F9WRP7_9ZZZZ</name>
<organism evidence="1">
    <name type="scientific">marine sediment metagenome</name>
    <dbReference type="NCBI Taxonomy" id="412755"/>
    <lineage>
        <taxon>unclassified sequences</taxon>
        <taxon>metagenomes</taxon>
        <taxon>ecological metagenomes</taxon>
    </lineage>
</organism>
<dbReference type="EMBL" id="LAZR01000125">
    <property type="protein sequence ID" value="KKN88911.1"/>
    <property type="molecule type" value="Genomic_DNA"/>
</dbReference>
<dbReference type="InterPro" id="IPR029063">
    <property type="entry name" value="SAM-dependent_MTases_sf"/>
</dbReference>
<evidence type="ECO:0000313" key="1">
    <source>
        <dbReference type="EMBL" id="KKN88911.1"/>
    </source>
</evidence>
<proteinExistence type="predicted"/>
<dbReference type="AlphaFoldDB" id="A0A0F9WRP7"/>
<gene>
    <name evidence="1" type="ORF">LCGC14_0245180</name>
</gene>
<protein>
    <submittedName>
        <fullName evidence="1">Uncharacterized protein</fullName>
    </submittedName>
</protein>